<organism evidence="11 12">
    <name type="scientific">Quillaja saponaria</name>
    <name type="common">Soap bark tree</name>
    <dbReference type="NCBI Taxonomy" id="32244"/>
    <lineage>
        <taxon>Eukaryota</taxon>
        <taxon>Viridiplantae</taxon>
        <taxon>Streptophyta</taxon>
        <taxon>Embryophyta</taxon>
        <taxon>Tracheophyta</taxon>
        <taxon>Spermatophyta</taxon>
        <taxon>Magnoliopsida</taxon>
        <taxon>eudicotyledons</taxon>
        <taxon>Gunneridae</taxon>
        <taxon>Pentapetalae</taxon>
        <taxon>rosids</taxon>
        <taxon>fabids</taxon>
        <taxon>Fabales</taxon>
        <taxon>Quillajaceae</taxon>
        <taxon>Quillaja</taxon>
    </lineage>
</organism>
<comment type="caution">
    <text evidence="11">The sequence shown here is derived from an EMBL/GenBank/DDBJ whole genome shotgun (WGS) entry which is preliminary data.</text>
</comment>
<keyword evidence="6" id="KW-0479">Metal-binding</keyword>
<name>A0AAD7LSZ0_QUISA</name>
<keyword evidence="8" id="KW-1133">Transmembrane helix</keyword>
<keyword evidence="2" id="KW-0813">Transport</keyword>
<dbReference type="GO" id="GO:0046872">
    <property type="term" value="F:metal ion binding"/>
    <property type="evidence" value="ECO:0007669"/>
    <property type="project" value="UniProtKB-KW"/>
</dbReference>
<dbReference type="PROSITE" id="PS50836">
    <property type="entry name" value="DOMON"/>
    <property type="match status" value="1"/>
</dbReference>
<proteinExistence type="predicted"/>
<evidence type="ECO:0000313" key="12">
    <source>
        <dbReference type="Proteomes" id="UP001163823"/>
    </source>
</evidence>
<dbReference type="InterPro" id="IPR017214">
    <property type="entry name" value="UCP037471"/>
</dbReference>
<dbReference type="KEGG" id="qsa:O6P43_013678"/>
<dbReference type="PANTHER" id="PTHR23130:SF175">
    <property type="entry name" value="CYTOCHROME B561 AND DOMON DOMAIN-CONTAINING PROTEIN"/>
    <property type="match status" value="1"/>
</dbReference>
<keyword evidence="6" id="KW-0408">Iron</keyword>
<comment type="subcellular location">
    <subcellularLocation>
        <location evidence="1">Membrane</location>
    </subcellularLocation>
</comment>
<evidence type="ECO:0000256" key="4">
    <source>
        <dbReference type="ARBA" id="ARBA00022982"/>
    </source>
</evidence>
<evidence type="ECO:0000313" key="11">
    <source>
        <dbReference type="EMBL" id="KAJ7963769.1"/>
    </source>
</evidence>
<evidence type="ECO:0000259" key="10">
    <source>
        <dbReference type="PROSITE" id="PS50836"/>
    </source>
</evidence>
<dbReference type="PANTHER" id="PTHR23130">
    <property type="entry name" value="CYTOCHROME B561 AND DOMON DOMAIN-CONTAINING PROTEIN"/>
    <property type="match status" value="1"/>
</dbReference>
<feature type="transmembrane region" description="Helical" evidence="8">
    <location>
        <begin position="280"/>
        <end position="300"/>
    </location>
</feature>
<feature type="transmembrane region" description="Helical" evidence="8">
    <location>
        <begin position="247"/>
        <end position="268"/>
    </location>
</feature>
<dbReference type="InterPro" id="IPR005018">
    <property type="entry name" value="DOMON_domain"/>
</dbReference>
<keyword evidence="3 9" id="KW-0732">Signal</keyword>
<dbReference type="PIRSF" id="PIRSF037471">
    <property type="entry name" value="UCP037471"/>
    <property type="match status" value="1"/>
</dbReference>
<evidence type="ECO:0000256" key="8">
    <source>
        <dbReference type="SAM" id="Phobius"/>
    </source>
</evidence>
<feature type="binding site" description="axial binding residue" evidence="6">
    <location>
        <position position="249"/>
    </location>
    <ligand>
        <name>heme b</name>
        <dbReference type="ChEBI" id="CHEBI:60344"/>
        <label>1</label>
    </ligand>
    <ligandPart>
        <name>Fe</name>
        <dbReference type="ChEBI" id="CHEBI:18248"/>
    </ligandPart>
</feature>
<evidence type="ECO:0000256" key="2">
    <source>
        <dbReference type="ARBA" id="ARBA00022448"/>
    </source>
</evidence>
<evidence type="ECO:0000256" key="3">
    <source>
        <dbReference type="ARBA" id="ARBA00022729"/>
    </source>
</evidence>
<dbReference type="CDD" id="cd08760">
    <property type="entry name" value="Cyt_b561_FRRS1_like"/>
    <property type="match status" value="1"/>
</dbReference>
<keyword evidence="4" id="KW-0249">Electron transport</keyword>
<evidence type="ECO:0000256" key="5">
    <source>
        <dbReference type="ARBA" id="ARBA00023136"/>
    </source>
</evidence>
<gene>
    <name evidence="11" type="ORF">O6P43_013678</name>
</gene>
<feature type="chain" id="PRO_5042277096" evidence="9">
    <location>
        <begin position="23"/>
        <end position="340"/>
    </location>
</feature>
<evidence type="ECO:0000256" key="1">
    <source>
        <dbReference type="ARBA" id="ARBA00004370"/>
    </source>
</evidence>
<dbReference type="AlphaFoldDB" id="A0AAD7LSZ0"/>
<keyword evidence="5 8" id="KW-0472">Membrane</keyword>
<dbReference type="Proteomes" id="UP001163823">
    <property type="component" value="Chromosome 6"/>
</dbReference>
<reference evidence="11" key="1">
    <citation type="journal article" date="2023" name="Science">
        <title>Elucidation of the pathway for biosynthesis of saponin adjuvants from the soapbark tree.</title>
        <authorList>
            <person name="Reed J."/>
            <person name="Orme A."/>
            <person name="El-Demerdash A."/>
            <person name="Owen C."/>
            <person name="Martin L.B.B."/>
            <person name="Misra R.C."/>
            <person name="Kikuchi S."/>
            <person name="Rejzek M."/>
            <person name="Martin A.C."/>
            <person name="Harkess A."/>
            <person name="Leebens-Mack J."/>
            <person name="Louveau T."/>
            <person name="Stephenson M.J."/>
            <person name="Osbourn A."/>
        </authorList>
    </citation>
    <scope>NUCLEOTIDE SEQUENCE</scope>
    <source>
        <strain evidence="11">S10</strain>
    </source>
</reference>
<evidence type="ECO:0000256" key="6">
    <source>
        <dbReference type="PIRSR" id="PIRSR037471-1"/>
    </source>
</evidence>
<protein>
    <submittedName>
        <fullName evidence="11">Cytochrome b561 and DOMON domain-containing protein</fullName>
    </submittedName>
</protein>
<dbReference type="GO" id="GO:0016020">
    <property type="term" value="C:membrane"/>
    <property type="evidence" value="ECO:0007669"/>
    <property type="project" value="UniProtKB-SubCell"/>
</dbReference>
<evidence type="ECO:0000256" key="7">
    <source>
        <dbReference type="SAM" id="MobiDB-lite"/>
    </source>
</evidence>
<dbReference type="Pfam" id="PF04526">
    <property type="entry name" value="DUF568"/>
    <property type="match status" value="1"/>
</dbReference>
<feature type="region of interest" description="Disordered" evidence="7">
    <location>
        <begin position="319"/>
        <end position="340"/>
    </location>
</feature>
<feature type="domain" description="DOMON" evidence="10">
    <location>
        <begin position="52"/>
        <end position="184"/>
    </location>
</feature>
<keyword evidence="8" id="KW-0812">Transmembrane</keyword>
<dbReference type="InterPro" id="IPR045265">
    <property type="entry name" value="AIR12_DOMON"/>
</dbReference>
<sequence>MSSRTISLIYILAFLFVSFAFSHVQQPPPCSEDFYDLGQAKNITKCKKLRTLGAEFGWSYNNYNNCIHINVLFGTRVEDYYSSNIVWIAWGVNPGNRPKMVGTKAIIGFKQPNNTLLVNTYNITRDTKRGCRLRPSPDSDLGLQVNNKKMAYDNASNFLTIYAEVVLPSSNYEVSKLNHVWQVGYDASNDEPQIHPARLQNVDSTEIINLVSGDGTSGGHHQKYVRVMLALQLRPKETDDYRKYWNMYHHLLGYALLALIIINIFKGIEIMKGDPNWKKAYIAILVFLSAVTLGFEIFTWTKFLLHKIRTANGVQQNVNQSSIKNPEGKDPQQSESTSQL</sequence>
<evidence type="ECO:0000256" key="9">
    <source>
        <dbReference type="SAM" id="SignalP"/>
    </source>
</evidence>
<feature type="signal peptide" evidence="9">
    <location>
        <begin position="1"/>
        <end position="22"/>
    </location>
</feature>
<keyword evidence="12" id="KW-1185">Reference proteome</keyword>
<accession>A0AAD7LSZ0</accession>
<dbReference type="EMBL" id="JARAOO010000006">
    <property type="protein sequence ID" value="KAJ7963769.1"/>
    <property type="molecule type" value="Genomic_DNA"/>
</dbReference>